<dbReference type="RefSeq" id="WP_377788825.1">
    <property type="nucleotide sequence ID" value="NZ_JBHLYQ010000036.1"/>
</dbReference>
<dbReference type="SUPFAM" id="SSF47598">
    <property type="entry name" value="Ribbon-helix-helix"/>
    <property type="match status" value="1"/>
</dbReference>
<accession>A0ABV6C1H6</accession>
<protein>
    <submittedName>
        <fullName evidence="3">DUF1778 domain-containing protein</fullName>
    </submittedName>
</protein>
<dbReference type="InterPro" id="IPR002145">
    <property type="entry name" value="CopG"/>
</dbReference>
<dbReference type="Gene3D" id="1.20.5.780">
    <property type="entry name" value="Single helix bin"/>
    <property type="match status" value="1"/>
</dbReference>
<proteinExistence type="predicted"/>
<name>A0ABV6C1H6_9ACTN</name>
<sequence length="81" mass="8821">MRSLRLDPDLDEKVRRAAAARGESVSDFLRRAAAQRAEETLARNPSERFADVAGVVHGGGGRARRSGAAFAETLADDRKRQ</sequence>
<dbReference type="Pfam" id="PF01402">
    <property type="entry name" value="RHH_1"/>
    <property type="match status" value="1"/>
</dbReference>
<comment type="caution">
    <text evidence="3">The sequence shown here is derived from an EMBL/GenBank/DDBJ whole genome shotgun (WGS) entry which is preliminary data.</text>
</comment>
<reference evidence="3 4" key="1">
    <citation type="submission" date="2024-09" db="EMBL/GenBank/DDBJ databases">
        <authorList>
            <person name="Sun Q."/>
            <person name="Mori K."/>
        </authorList>
    </citation>
    <scope>NUCLEOTIDE SEQUENCE [LARGE SCALE GENOMIC DNA]</scope>
    <source>
        <strain evidence="3 4">JCM 15389</strain>
    </source>
</reference>
<dbReference type="EMBL" id="JBHLYQ010000036">
    <property type="protein sequence ID" value="MFC0081548.1"/>
    <property type="molecule type" value="Genomic_DNA"/>
</dbReference>
<feature type="domain" description="Ribbon-helix-helix protein CopG" evidence="2">
    <location>
        <begin position="3"/>
        <end position="39"/>
    </location>
</feature>
<evidence type="ECO:0000256" key="1">
    <source>
        <dbReference type="SAM" id="MobiDB-lite"/>
    </source>
</evidence>
<evidence type="ECO:0000259" key="2">
    <source>
        <dbReference type="Pfam" id="PF01402"/>
    </source>
</evidence>
<feature type="region of interest" description="Disordered" evidence="1">
    <location>
        <begin position="58"/>
        <end position="81"/>
    </location>
</feature>
<gene>
    <name evidence="3" type="ORF">ACFFRE_05230</name>
</gene>
<evidence type="ECO:0000313" key="4">
    <source>
        <dbReference type="Proteomes" id="UP001589788"/>
    </source>
</evidence>
<dbReference type="Proteomes" id="UP001589788">
    <property type="component" value="Unassembled WGS sequence"/>
</dbReference>
<evidence type="ECO:0000313" key="3">
    <source>
        <dbReference type="EMBL" id="MFC0081548.1"/>
    </source>
</evidence>
<dbReference type="InterPro" id="IPR010985">
    <property type="entry name" value="Ribbon_hlx_hlx"/>
</dbReference>
<organism evidence="3 4">
    <name type="scientific">Aciditerrimonas ferrireducens</name>
    <dbReference type="NCBI Taxonomy" id="667306"/>
    <lineage>
        <taxon>Bacteria</taxon>
        <taxon>Bacillati</taxon>
        <taxon>Actinomycetota</taxon>
        <taxon>Acidimicrobiia</taxon>
        <taxon>Acidimicrobiales</taxon>
        <taxon>Acidimicrobiaceae</taxon>
        <taxon>Aciditerrimonas</taxon>
    </lineage>
</organism>
<keyword evidence="4" id="KW-1185">Reference proteome</keyword>